<comment type="caution">
    <text evidence="3">The sequence shown here is derived from an EMBL/GenBank/DDBJ whole genome shotgun (WGS) entry which is preliminary data.</text>
</comment>
<proteinExistence type="predicted"/>
<evidence type="ECO:0000256" key="1">
    <source>
        <dbReference type="SAM" id="MobiDB-lite"/>
    </source>
</evidence>
<dbReference type="InterPro" id="IPR006311">
    <property type="entry name" value="TAT_signal"/>
</dbReference>
<keyword evidence="2" id="KW-0732">Signal</keyword>
<feature type="chain" id="PRO_5021925807" description="Tat pathway signal sequence domain protein" evidence="2">
    <location>
        <begin position="32"/>
        <end position="188"/>
    </location>
</feature>
<dbReference type="OrthoDB" id="5193507at2"/>
<feature type="compositionally biased region" description="Low complexity" evidence="1">
    <location>
        <begin position="29"/>
        <end position="46"/>
    </location>
</feature>
<evidence type="ECO:0008006" key="5">
    <source>
        <dbReference type="Google" id="ProtNLM"/>
    </source>
</evidence>
<protein>
    <recommendedName>
        <fullName evidence="5">Tat pathway signal sequence domain protein</fullName>
    </recommendedName>
</protein>
<dbReference type="RefSeq" id="WP_146315330.1">
    <property type="nucleotide sequence ID" value="NZ_VCQV01000003.1"/>
</dbReference>
<evidence type="ECO:0000313" key="3">
    <source>
        <dbReference type="EMBL" id="TWP38336.1"/>
    </source>
</evidence>
<keyword evidence="4" id="KW-1185">Reference proteome</keyword>
<sequence>MTTRRVSLPRALTGVVAAGLLSAVPMSPSAAAPTAAAPPSTHAPGSVGQTRGTIVVQLDPSTMQAVPAAQGTRYRLSVRVTLELSGTVDGKARGVTVATVDAPCAAAISTPPGTFADTFRFTGGFHGTVSGIRASADLEYAGVTRVGGAVSALLVLHNGAAALATVQARAGDSGTYRGMAVLPSQCLR</sequence>
<dbReference type="AlphaFoldDB" id="A0A563E742"/>
<dbReference type="EMBL" id="VCQV01000003">
    <property type="protein sequence ID" value="TWP38336.1"/>
    <property type="molecule type" value="Genomic_DNA"/>
</dbReference>
<reference evidence="3 4" key="2">
    <citation type="submission" date="2019-08" db="EMBL/GenBank/DDBJ databases">
        <title>Jejuicoccus antrihumi gen. nov., sp. nov., a new member of the family Dermacoccaceae isolated from a cave.</title>
        <authorList>
            <person name="Schumann P."/>
            <person name="Kim I.S."/>
        </authorList>
    </citation>
    <scope>NUCLEOTIDE SEQUENCE [LARGE SCALE GENOMIC DNA]</scope>
    <source>
        <strain evidence="3 4">C5-26</strain>
    </source>
</reference>
<name>A0A563E742_9MICO</name>
<evidence type="ECO:0000256" key="2">
    <source>
        <dbReference type="SAM" id="SignalP"/>
    </source>
</evidence>
<feature type="signal peptide" evidence="2">
    <location>
        <begin position="1"/>
        <end position="31"/>
    </location>
</feature>
<accession>A0A563E742</accession>
<gene>
    <name evidence="3" type="ORF">FGL98_03765</name>
</gene>
<dbReference type="Proteomes" id="UP000320244">
    <property type="component" value="Unassembled WGS sequence"/>
</dbReference>
<reference evidence="3 4" key="1">
    <citation type="submission" date="2019-05" db="EMBL/GenBank/DDBJ databases">
        <authorList>
            <person name="Lee S.D."/>
        </authorList>
    </citation>
    <scope>NUCLEOTIDE SEQUENCE [LARGE SCALE GENOMIC DNA]</scope>
    <source>
        <strain evidence="3 4">C5-26</strain>
    </source>
</reference>
<feature type="region of interest" description="Disordered" evidence="1">
    <location>
        <begin position="29"/>
        <end position="48"/>
    </location>
</feature>
<dbReference type="PROSITE" id="PS51318">
    <property type="entry name" value="TAT"/>
    <property type="match status" value="1"/>
</dbReference>
<evidence type="ECO:0000313" key="4">
    <source>
        <dbReference type="Proteomes" id="UP000320244"/>
    </source>
</evidence>
<organism evidence="3 4">
    <name type="scientific">Leekyejoonella antrihumi</name>
    <dbReference type="NCBI Taxonomy" id="1660198"/>
    <lineage>
        <taxon>Bacteria</taxon>
        <taxon>Bacillati</taxon>
        <taxon>Actinomycetota</taxon>
        <taxon>Actinomycetes</taxon>
        <taxon>Micrococcales</taxon>
        <taxon>Dermacoccaceae</taxon>
        <taxon>Leekyejoonella</taxon>
    </lineage>
</organism>